<dbReference type="PANTHER" id="PTHR33050">
    <property type="entry name" value="REVERSE TRANSCRIPTASE DOMAIN-CONTAINING PROTEIN"/>
    <property type="match status" value="1"/>
</dbReference>
<accession>A0A2S4V168</accession>
<dbReference type="InterPro" id="IPR043502">
    <property type="entry name" value="DNA/RNA_pol_sf"/>
</dbReference>
<keyword evidence="2" id="KW-1185">Reference proteome</keyword>
<organism evidence="1 2">
    <name type="scientific">Puccinia striiformis</name>
    <dbReference type="NCBI Taxonomy" id="27350"/>
    <lineage>
        <taxon>Eukaryota</taxon>
        <taxon>Fungi</taxon>
        <taxon>Dikarya</taxon>
        <taxon>Basidiomycota</taxon>
        <taxon>Pucciniomycotina</taxon>
        <taxon>Pucciniomycetes</taxon>
        <taxon>Pucciniales</taxon>
        <taxon>Pucciniaceae</taxon>
        <taxon>Puccinia</taxon>
    </lineage>
</organism>
<dbReference type="Gene3D" id="3.30.70.270">
    <property type="match status" value="1"/>
</dbReference>
<dbReference type="VEuPathDB" id="FungiDB:PSTT_11200"/>
<comment type="caution">
    <text evidence="1">The sequence shown here is derived from an EMBL/GenBank/DDBJ whole genome shotgun (WGS) entry which is preliminary data.</text>
</comment>
<gene>
    <name evidence="1" type="ORF">PSTT_11200</name>
</gene>
<reference evidence="1" key="1">
    <citation type="submission" date="2017-12" db="EMBL/GenBank/DDBJ databases">
        <title>Gene loss provides genomic basis for host adaptation in cereal stripe rust fungi.</title>
        <authorList>
            <person name="Xia C."/>
        </authorList>
    </citation>
    <scope>NUCLEOTIDE SEQUENCE [LARGE SCALE GENOMIC DNA]</scope>
    <source>
        <strain evidence="1">93-210</strain>
    </source>
</reference>
<dbReference type="PANTHER" id="PTHR33050:SF7">
    <property type="entry name" value="RIBONUCLEASE H"/>
    <property type="match status" value="1"/>
</dbReference>
<dbReference type="InterPro" id="IPR052055">
    <property type="entry name" value="Hepadnavirus_pol/RT"/>
</dbReference>
<dbReference type="InterPro" id="IPR043128">
    <property type="entry name" value="Rev_trsase/Diguanyl_cyclase"/>
</dbReference>
<name>A0A2S4V168_9BASI</name>
<sequence length="519" mass="59157">MNTNEWQKALSNAGLLPEYDDVLNGFINGFDQGIPHHTVGRNSCYYTPDNHSSALQAKEKITESIQKEIAAGRMFGPFTRQQVNHHFEFFRTSPLGAVINGNGSLRPINGLSYPHSKPGIPSVNSFVNAEDFGTTWDDFNVVAKYLQELRGPVLLALFDWEKAYRQIPTASNQWQYLMIRDLDDNIILDTRITFGGFAGCGSFGRPADAWKKIMLHEFDALAIFCWVDDNLFVKQTDSILQMEDVVQRSNQLGVKTNTEKFSEFQTEQKYVGFVWDGNNKTVRLPDGELAKRIKQIKAFLRVGAKFKYDKTKVLAGRLNHVSYIVPQLWCYLNSIYRWMSKWIDHFAARTISPDVREDLTVWLTTLKEFTPMRLIPNPDPTDIGWLGDASTSYGIGVLIGRKWAQFCLNSEVSIYTGLTEDQVEERISRLETVAIQLGLLMLLKIGVNDCKTFIVSTDNTTTENAVQKRRSRDRFVNKEWKSIQKILIAGKLDITAKRVTSKENRVDALSRGDWRGHSE</sequence>
<dbReference type="VEuPathDB" id="FungiDB:PSHT_10175"/>
<evidence type="ECO:0008006" key="3">
    <source>
        <dbReference type="Google" id="ProtNLM"/>
    </source>
</evidence>
<protein>
    <recommendedName>
        <fullName evidence="3">Reverse transcriptase domain-containing protein</fullName>
    </recommendedName>
</protein>
<dbReference type="Proteomes" id="UP000239156">
    <property type="component" value="Unassembled WGS sequence"/>
</dbReference>
<dbReference type="AlphaFoldDB" id="A0A2S4V168"/>
<proteinExistence type="predicted"/>
<evidence type="ECO:0000313" key="2">
    <source>
        <dbReference type="Proteomes" id="UP000239156"/>
    </source>
</evidence>
<dbReference type="EMBL" id="PKSL01000128">
    <property type="protein sequence ID" value="POW03276.1"/>
    <property type="molecule type" value="Genomic_DNA"/>
</dbReference>
<evidence type="ECO:0000313" key="1">
    <source>
        <dbReference type="EMBL" id="POW03276.1"/>
    </source>
</evidence>
<dbReference type="SUPFAM" id="SSF56672">
    <property type="entry name" value="DNA/RNA polymerases"/>
    <property type="match status" value="1"/>
</dbReference>